<dbReference type="GO" id="GO:0022857">
    <property type="term" value="F:transmembrane transporter activity"/>
    <property type="evidence" value="ECO:0007669"/>
    <property type="project" value="InterPro"/>
</dbReference>
<gene>
    <name evidence="8" type="ORF">FHX42_001039</name>
</gene>
<sequence length="259" mass="26803">MARQQLAQSLSISAASVLVLNSVLFLAALLVVIGTPHRSAPKPARGCRGELDEGIRYLREDRLIAVIIVLLLVTNMLDTALLAVFLPVYTASILHDPVALGAIVGVMGATALLGNLLFGWLGHRAGARRLVFTVAFAVGGVSPQIVLALEAELPVILLVVGVSGTATGAVNPILAVVTYERIPERMRGRVLSLTTLVSQGGTPLGVLVGGLLVDGIGLVPTLWLTAGCYATAVVVPVLPVLREMNDPALATGEVAAGHP</sequence>
<dbReference type="Proteomes" id="UP000569329">
    <property type="component" value="Unassembled WGS sequence"/>
</dbReference>
<keyword evidence="3 6" id="KW-0812">Transmembrane</keyword>
<keyword evidence="2" id="KW-1003">Cell membrane</keyword>
<dbReference type="Pfam" id="PF07690">
    <property type="entry name" value="MFS_1"/>
    <property type="match status" value="1"/>
</dbReference>
<dbReference type="SUPFAM" id="SSF103473">
    <property type="entry name" value="MFS general substrate transporter"/>
    <property type="match status" value="1"/>
</dbReference>
<protein>
    <submittedName>
        <fullName evidence="8">MFS family permease</fullName>
    </submittedName>
</protein>
<evidence type="ECO:0000256" key="3">
    <source>
        <dbReference type="ARBA" id="ARBA00022692"/>
    </source>
</evidence>
<dbReference type="InterPro" id="IPR036259">
    <property type="entry name" value="MFS_trans_sf"/>
</dbReference>
<dbReference type="PROSITE" id="PS50850">
    <property type="entry name" value="MFS"/>
    <property type="match status" value="1"/>
</dbReference>
<evidence type="ECO:0000256" key="2">
    <source>
        <dbReference type="ARBA" id="ARBA00022475"/>
    </source>
</evidence>
<comment type="subcellular location">
    <subcellularLocation>
        <location evidence="1">Cell membrane</location>
        <topology evidence="1">Multi-pass membrane protein</topology>
    </subcellularLocation>
</comment>
<organism evidence="8 9">
    <name type="scientific">Halosaccharopolyspora lacisalsi</name>
    <dbReference type="NCBI Taxonomy" id="1000566"/>
    <lineage>
        <taxon>Bacteria</taxon>
        <taxon>Bacillati</taxon>
        <taxon>Actinomycetota</taxon>
        <taxon>Actinomycetes</taxon>
        <taxon>Pseudonocardiales</taxon>
        <taxon>Pseudonocardiaceae</taxon>
        <taxon>Halosaccharopolyspora</taxon>
    </lineage>
</organism>
<feature type="transmembrane region" description="Helical" evidence="6">
    <location>
        <begin position="190"/>
        <end position="212"/>
    </location>
</feature>
<evidence type="ECO:0000259" key="7">
    <source>
        <dbReference type="PROSITE" id="PS50850"/>
    </source>
</evidence>
<accession>A0A839DRX6</accession>
<feature type="domain" description="Major facilitator superfamily (MFS) profile" evidence="7">
    <location>
        <begin position="64"/>
        <end position="259"/>
    </location>
</feature>
<dbReference type="AlphaFoldDB" id="A0A839DRX6"/>
<keyword evidence="9" id="KW-1185">Reference proteome</keyword>
<name>A0A839DRX6_9PSEU</name>
<feature type="transmembrane region" description="Helical" evidence="6">
    <location>
        <begin position="130"/>
        <end position="149"/>
    </location>
</feature>
<evidence type="ECO:0000256" key="1">
    <source>
        <dbReference type="ARBA" id="ARBA00004651"/>
    </source>
</evidence>
<evidence type="ECO:0000313" key="9">
    <source>
        <dbReference type="Proteomes" id="UP000569329"/>
    </source>
</evidence>
<dbReference type="PANTHER" id="PTHR23513">
    <property type="entry name" value="INTEGRAL MEMBRANE EFFLUX PROTEIN-RELATED"/>
    <property type="match status" value="1"/>
</dbReference>
<evidence type="ECO:0000256" key="5">
    <source>
        <dbReference type="ARBA" id="ARBA00023136"/>
    </source>
</evidence>
<reference evidence="8 9" key="1">
    <citation type="submission" date="2020-07" db="EMBL/GenBank/DDBJ databases">
        <title>Sequencing the genomes of 1000 actinobacteria strains.</title>
        <authorList>
            <person name="Klenk H.-P."/>
        </authorList>
    </citation>
    <scope>NUCLEOTIDE SEQUENCE [LARGE SCALE GENOMIC DNA]</scope>
    <source>
        <strain evidence="8 9">DSM 45975</strain>
    </source>
</reference>
<proteinExistence type="predicted"/>
<feature type="transmembrane region" description="Helical" evidence="6">
    <location>
        <begin position="12"/>
        <end position="33"/>
    </location>
</feature>
<feature type="transmembrane region" description="Helical" evidence="6">
    <location>
        <begin position="98"/>
        <end position="118"/>
    </location>
</feature>
<keyword evidence="4 6" id="KW-1133">Transmembrane helix</keyword>
<comment type="caution">
    <text evidence="8">The sequence shown here is derived from an EMBL/GenBank/DDBJ whole genome shotgun (WGS) entry which is preliminary data.</text>
</comment>
<dbReference type="Gene3D" id="1.20.1250.20">
    <property type="entry name" value="MFS general substrate transporter like domains"/>
    <property type="match status" value="1"/>
</dbReference>
<keyword evidence="5 6" id="KW-0472">Membrane</keyword>
<dbReference type="InterPro" id="IPR020846">
    <property type="entry name" value="MFS_dom"/>
</dbReference>
<feature type="transmembrane region" description="Helical" evidence="6">
    <location>
        <begin position="155"/>
        <end position="178"/>
    </location>
</feature>
<evidence type="ECO:0000256" key="6">
    <source>
        <dbReference type="SAM" id="Phobius"/>
    </source>
</evidence>
<dbReference type="EMBL" id="JACGWZ010000001">
    <property type="protein sequence ID" value="MBA8823710.1"/>
    <property type="molecule type" value="Genomic_DNA"/>
</dbReference>
<dbReference type="GO" id="GO:0005886">
    <property type="term" value="C:plasma membrane"/>
    <property type="evidence" value="ECO:0007669"/>
    <property type="project" value="UniProtKB-SubCell"/>
</dbReference>
<evidence type="ECO:0000313" key="8">
    <source>
        <dbReference type="EMBL" id="MBA8823710.1"/>
    </source>
</evidence>
<dbReference type="InterPro" id="IPR011701">
    <property type="entry name" value="MFS"/>
</dbReference>
<dbReference type="RefSeq" id="WP_182542974.1">
    <property type="nucleotide sequence ID" value="NZ_JACGWZ010000001.1"/>
</dbReference>
<dbReference type="PANTHER" id="PTHR23513:SF6">
    <property type="entry name" value="MAJOR FACILITATOR SUPERFAMILY ASSOCIATED DOMAIN-CONTAINING PROTEIN"/>
    <property type="match status" value="1"/>
</dbReference>
<feature type="transmembrane region" description="Helical" evidence="6">
    <location>
        <begin position="218"/>
        <end position="241"/>
    </location>
</feature>
<feature type="transmembrane region" description="Helical" evidence="6">
    <location>
        <begin position="63"/>
        <end position="86"/>
    </location>
</feature>
<evidence type="ECO:0000256" key="4">
    <source>
        <dbReference type="ARBA" id="ARBA00022989"/>
    </source>
</evidence>